<protein>
    <submittedName>
        <fullName evidence="4">23S rRNA (Guanosine(2251)-2'-O)-methyltransferase RlmB</fullName>
    </submittedName>
</protein>
<dbReference type="InterPro" id="IPR004441">
    <property type="entry name" value="rRNA_MeTrfase_TrmH"/>
</dbReference>
<evidence type="ECO:0000256" key="1">
    <source>
        <dbReference type="ARBA" id="ARBA00022603"/>
    </source>
</evidence>
<feature type="domain" description="tRNA/rRNA methyltransferase SpoU type" evidence="3">
    <location>
        <begin position="89"/>
        <end position="228"/>
    </location>
</feature>
<dbReference type="InterPro" id="IPR001537">
    <property type="entry name" value="SpoU_MeTrfase"/>
</dbReference>
<dbReference type="Pfam" id="PF00588">
    <property type="entry name" value="SpoU_methylase"/>
    <property type="match status" value="1"/>
</dbReference>
<dbReference type="EMBL" id="AP025028">
    <property type="protein sequence ID" value="BDA78862.1"/>
    <property type="molecule type" value="Genomic_DNA"/>
</dbReference>
<accession>A0ABN6KD03</accession>
<dbReference type="PANTHER" id="PTHR46429:SF1">
    <property type="entry name" value="23S RRNA (GUANOSINE-2'-O-)-METHYLTRANSFERASE RLMB"/>
    <property type="match status" value="1"/>
</dbReference>
<evidence type="ECO:0000259" key="3">
    <source>
        <dbReference type="Pfam" id="PF00588"/>
    </source>
</evidence>
<dbReference type="InterPro" id="IPR029028">
    <property type="entry name" value="Alpha/beta_knot_MTases"/>
</dbReference>
<dbReference type="PANTHER" id="PTHR46429">
    <property type="entry name" value="23S RRNA (GUANOSINE-2'-O-)-METHYLTRANSFERASE RLMB"/>
    <property type="match status" value="1"/>
</dbReference>
<dbReference type="NCBIfam" id="TIGR00186">
    <property type="entry name" value="rRNA_methyl_3"/>
    <property type="match status" value="1"/>
</dbReference>
<evidence type="ECO:0000256" key="2">
    <source>
        <dbReference type="ARBA" id="ARBA00022679"/>
    </source>
</evidence>
<keyword evidence="5" id="KW-1185">Reference proteome</keyword>
<dbReference type="InterPro" id="IPR029026">
    <property type="entry name" value="tRNA_m1G_MTases_N"/>
</dbReference>
<organism evidence="4 5">
    <name type="scientific">Leptospira kobayashii</name>
    <dbReference type="NCBI Taxonomy" id="1917830"/>
    <lineage>
        <taxon>Bacteria</taxon>
        <taxon>Pseudomonadati</taxon>
        <taxon>Spirochaetota</taxon>
        <taxon>Spirochaetia</taxon>
        <taxon>Leptospirales</taxon>
        <taxon>Leptospiraceae</taxon>
        <taxon>Leptospira</taxon>
    </lineage>
</organism>
<evidence type="ECO:0000313" key="5">
    <source>
        <dbReference type="Proteomes" id="UP000245263"/>
    </source>
</evidence>
<dbReference type="Proteomes" id="UP000245263">
    <property type="component" value="Chromosome 1"/>
</dbReference>
<dbReference type="SUPFAM" id="SSF75217">
    <property type="entry name" value="alpha/beta knot"/>
    <property type="match status" value="1"/>
</dbReference>
<keyword evidence="2" id="KW-0808">Transferase</keyword>
<dbReference type="Gene3D" id="3.40.1280.10">
    <property type="match status" value="1"/>
</dbReference>
<name>A0ABN6KD03_9LEPT</name>
<gene>
    <name evidence="4" type="primary">spoU_2</name>
    <name evidence="4" type="ORF">LPTSP3_g17920</name>
</gene>
<sequence>MEKMVPEKGVKTIKEILIKDSFNLEEKRKIQTFVPPNIKITSVSGRELDRIASDKNHQGYVIIRTKQKSFQSQSWEQFKSAVESGEGPILILDRIQDPGNLGNILRTAECFGVKHILMSDRDTSPITPVVEKSSAGAIHHLNIFRVSNLAQSLEYLKKNEYWIMATDEEGSEEIWETLPEPENLAIILGNEGEGVKKILLENSDYIARIGLHGSVSSLNVVVACGITLDRVVNG</sequence>
<proteinExistence type="predicted"/>
<dbReference type="CDD" id="cd18103">
    <property type="entry name" value="SpoU-like_RlmB"/>
    <property type="match status" value="1"/>
</dbReference>
<evidence type="ECO:0000313" key="4">
    <source>
        <dbReference type="EMBL" id="BDA78862.1"/>
    </source>
</evidence>
<keyword evidence="1" id="KW-0489">Methyltransferase</keyword>
<reference evidence="4 5" key="1">
    <citation type="submission" date="2021-08" db="EMBL/GenBank/DDBJ databases">
        <title>Complete genome sequence of Leptospira kobayashii strain E30.</title>
        <authorList>
            <person name="Nakao R."/>
            <person name="Nakamura S."/>
            <person name="Masuzawa T."/>
            <person name="Koizumi N."/>
        </authorList>
    </citation>
    <scope>NUCLEOTIDE SEQUENCE [LARGE SCALE GENOMIC DNA]</scope>
    <source>
        <strain evidence="4 5">E30</strain>
    </source>
</reference>